<protein>
    <submittedName>
        <fullName evidence="3">SGNH/GDSL hydrolase family protein</fullName>
    </submittedName>
</protein>
<name>A0ABP6PKF3_9ACTN</name>
<feature type="signal peptide" evidence="1">
    <location>
        <begin position="1"/>
        <end position="24"/>
    </location>
</feature>
<dbReference type="PANTHER" id="PTHR30383:SF5">
    <property type="entry name" value="SGNH HYDROLASE-TYPE ESTERASE DOMAIN-CONTAINING PROTEIN"/>
    <property type="match status" value="1"/>
</dbReference>
<dbReference type="InterPro" id="IPR051532">
    <property type="entry name" value="Ester_Hydrolysis_Enzymes"/>
</dbReference>
<evidence type="ECO:0000313" key="3">
    <source>
        <dbReference type="EMBL" id="GAA3180862.1"/>
    </source>
</evidence>
<keyword evidence="3" id="KW-0378">Hydrolase</keyword>
<dbReference type="SUPFAM" id="SSF52266">
    <property type="entry name" value="SGNH hydrolase"/>
    <property type="match status" value="1"/>
</dbReference>
<accession>A0ABP6PKF3</accession>
<dbReference type="Pfam" id="PF13472">
    <property type="entry name" value="Lipase_GDSL_2"/>
    <property type="match status" value="1"/>
</dbReference>
<gene>
    <name evidence="3" type="ORF">GCM10010531_38770</name>
</gene>
<reference evidence="4" key="1">
    <citation type="journal article" date="2019" name="Int. J. Syst. Evol. Microbiol.">
        <title>The Global Catalogue of Microorganisms (GCM) 10K type strain sequencing project: providing services to taxonomists for standard genome sequencing and annotation.</title>
        <authorList>
            <consortium name="The Broad Institute Genomics Platform"/>
            <consortium name="The Broad Institute Genome Sequencing Center for Infectious Disease"/>
            <person name="Wu L."/>
            <person name="Ma J."/>
        </authorList>
    </citation>
    <scope>NUCLEOTIDE SEQUENCE [LARGE SCALE GENOMIC DNA]</scope>
    <source>
        <strain evidence="4">JCM 15614</strain>
    </source>
</reference>
<sequence>MPAVLRPPTTRRARVALVAGAVAAAVLVPVAVGRDGASADGGPVLAVYGDSYSAGGRQGGKGDDGWPAIVADHLDADLRLHAAGGAGYVNGSQARDETFLDQVQLHPEPQADVVVVFGSRNDRELPAAEIKAQAAAMYDAVQTASPSATVVVIGPQWDDDVAPREMYVTRDAVRSAAASAGVLFVDALQEGWLFERPQLIGTDGVHPNDVGHAYLASLIEPLVRDALLGAGTA</sequence>
<organism evidence="3 4">
    <name type="scientific">Blastococcus jejuensis</name>
    <dbReference type="NCBI Taxonomy" id="351224"/>
    <lineage>
        <taxon>Bacteria</taxon>
        <taxon>Bacillati</taxon>
        <taxon>Actinomycetota</taxon>
        <taxon>Actinomycetes</taxon>
        <taxon>Geodermatophilales</taxon>
        <taxon>Geodermatophilaceae</taxon>
        <taxon>Blastococcus</taxon>
    </lineage>
</organism>
<dbReference type="InterPro" id="IPR036514">
    <property type="entry name" value="SGNH_hydro_sf"/>
</dbReference>
<proteinExistence type="predicted"/>
<feature type="domain" description="SGNH hydrolase-type esterase" evidence="2">
    <location>
        <begin position="47"/>
        <end position="213"/>
    </location>
</feature>
<dbReference type="CDD" id="cd00229">
    <property type="entry name" value="SGNH_hydrolase"/>
    <property type="match status" value="1"/>
</dbReference>
<keyword evidence="1" id="KW-0732">Signal</keyword>
<evidence type="ECO:0000313" key="4">
    <source>
        <dbReference type="Proteomes" id="UP001499924"/>
    </source>
</evidence>
<dbReference type="Proteomes" id="UP001499924">
    <property type="component" value="Unassembled WGS sequence"/>
</dbReference>
<dbReference type="GO" id="GO:0016787">
    <property type="term" value="F:hydrolase activity"/>
    <property type="evidence" value="ECO:0007669"/>
    <property type="project" value="UniProtKB-KW"/>
</dbReference>
<dbReference type="EMBL" id="BAAAVV010000013">
    <property type="protein sequence ID" value="GAA3180862.1"/>
    <property type="molecule type" value="Genomic_DNA"/>
</dbReference>
<dbReference type="InterPro" id="IPR013830">
    <property type="entry name" value="SGNH_hydro"/>
</dbReference>
<comment type="caution">
    <text evidence="3">The sequence shown here is derived from an EMBL/GenBank/DDBJ whole genome shotgun (WGS) entry which is preliminary data.</text>
</comment>
<evidence type="ECO:0000259" key="2">
    <source>
        <dbReference type="Pfam" id="PF13472"/>
    </source>
</evidence>
<evidence type="ECO:0000256" key="1">
    <source>
        <dbReference type="SAM" id="SignalP"/>
    </source>
</evidence>
<feature type="chain" id="PRO_5045316832" evidence="1">
    <location>
        <begin position="25"/>
        <end position="233"/>
    </location>
</feature>
<keyword evidence="4" id="KW-1185">Reference proteome</keyword>
<dbReference type="PANTHER" id="PTHR30383">
    <property type="entry name" value="THIOESTERASE 1/PROTEASE 1/LYSOPHOSPHOLIPASE L1"/>
    <property type="match status" value="1"/>
</dbReference>
<dbReference type="Gene3D" id="3.40.50.1110">
    <property type="entry name" value="SGNH hydrolase"/>
    <property type="match status" value="1"/>
</dbReference>